<gene>
    <name evidence="1" type="ORF">H8S07_06100</name>
</gene>
<keyword evidence="2" id="KW-1185">Reference proteome</keyword>
<proteinExistence type="predicted"/>
<comment type="caution">
    <text evidence="1">The sequence shown here is derived from an EMBL/GenBank/DDBJ whole genome shotgun (WGS) entry which is preliminary data.</text>
</comment>
<name>A0ABR7EVX3_9FIRM</name>
<dbReference type="InterPro" id="IPR003718">
    <property type="entry name" value="OsmC/Ohr_fam"/>
</dbReference>
<organism evidence="1 2">
    <name type="scientific">Dorea hominis</name>
    <dbReference type="NCBI Taxonomy" id="2763040"/>
    <lineage>
        <taxon>Bacteria</taxon>
        <taxon>Bacillati</taxon>
        <taxon>Bacillota</taxon>
        <taxon>Clostridia</taxon>
        <taxon>Lachnospirales</taxon>
        <taxon>Lachnospiraceae</taxon>
        <taxon>Dorea</taxon>
    </lineage>
</organism>
<protein>
    <submittedName>
        <fullName evidence="1">OsmC family protein</fullName>
    </submittedName>
</protein>
<dbReference type="Proteomes" id="UP000647235">
    <property type="component" value="Unassembled WGS sequence"/>
</dbReference>
<dbReference type="InterPro" id="IPR036102">
    <property type="entry name" value="OsmC/Ohrsf"/>
</dbReference>
<reference evidence="1 2" key="1">
    <citation type="submission" date="2020-08" db="EMBL/GenBank/DDBJ databases">
        <title>Genome public.</title>
        <authorList>
            <person name="Liu C."/>
            <person name="Sun Q."/>
        </authorList>
    </citation>
    <scope>NUCLEOTIDE SEQUENCE [LARGE SCALE GENOMIC DNA]</scope>
    <source>
        <strain evidence="1 2">NSJ-36</strain>
    </source>
</reference>
<dbReference type="SUPFAM" id="SSF82784">
    <property type="entry name" value="OsmC-like"/>
    <property type="match status" value="1"/>
</dbReference>
<evidence type="ECO:0000313" key="2">
    <source>
        <dbReference type="Proteomes" id="UP000647235"/>
    </source>
</evidence>
<sequence length="127" mass="14104">MVTCMNKERKYGSVISNGKVSVDCDNPTEYGGDGYVFGPHDFIEAGYAACLDVCARKICEADGIEFKKVIVTVALDYHDDKKTYIRHKIEVTGVPKEVSEDVAKRAYDDCLVKSNLSKELVFEPLGE</sequence>
<dbReference type="Gene3D" id="3.30.300.20">
    <property type="match status" value="1"/>
</dbReference>
<accession>A0ABR7EVX3</accession>
<evidence type="ECO:0000313" key="1">
    <source>
        <dbReference type="EMBL" id="MBC5664849.1"/>
    </source>
</evidence>
<dbReference type="InterPro" id="IPR015946">
    <property type="entry name" value="KH_dom-like_a/b"/>
</dbReference>
<dbReference type="RefSeq" id="WP_021860541.1">
    <property type="nucleotide sequence ID" value="NZ_JACOOY010000006.1"/>
</dbReference>
<dbReference type="EMBL" id="JACOOY010000006">
    <property type="protein sequence ID" value="MBC5664849.1"/>
    <property type="molecule type" value="Genomic_DNA"/>
</dbReference>
<dbReference type="Pfam" id="PF02566">
    <property type="entry name" value="OsmC"/>
    <property type="match status" value="1"/>
</dbReference>